<reference evidence="4 5" key="1">
    <citation type="submission" date="2019-09" db="EMBL/GenBank/DDBJ databases">
        <title>Bird 10,000 Genomes (B10K) Project - Family phase.</title>
        <authorList>
            <person name="Zhang G."/>
        </authorList>
    </citation>
    <scope>NUCLEOTIDE SEQUENCE [LARGE SCALE GENOMIC DNA]</scope>
    <source>
        <strain evidence="4">B10K-DU-029-58</strain>
        <tissue evidence="4">Muscle</tissue>
    </source>
</reference>
<accession>A0A7K6S0L8</accession>
<evidence type="ECO:0000313" key="5">
    <source>
        <dbReference type="Proteomes" id="UP000570016"/>
    </source>
</evidence>
<dbReference type="InterPro" id="IPR050649">
    <property type="entry name" value="Paired_Homeobox_TFs"/>
</dbReference>
<evidence type="ECO:0000256" key="1">
    <source>
        <dbReference type="ARBA" id="ARBA00004123"/>
    </source>
</evidence>
<name>A0A7K6S0L8_9AVES</name>
<dbReference type="PANTHER" id="PTHR24329">
    <property type="entry name" value="HOMEOBOX PROTEIN ARISTALESS"/>
    <property type="match status" value="1"/>
</dbReference>
<gene>
    <name evidence="4" type="primary">Arx_0</name>
    <name evidence="4" type="ORF">RHYJUB_R05681</name>
</gene>
<dbReference type="Proteomes" id="UP000570016">
    <property type="component" value="Unassembled WGS sequence"/>
</dbReference>
<dbReference type="GO" id="GO:0000977">
    <property type="term" value="F:RNA polymerase II transcription regulatory region sequence-specific DNA binding"/>
    <property type="evidence" value="ECO:0007669"/>
    <property type="project" value="TreeGrafter"/>
</dbReference>
<dbReference type="EMBL" id="VZRY01003653">
    <property type="protein sequence ID" value="NWW91374.1"/>
    <property type="molecule type" value="Genomic_DNA"/>
</dbReference>
<dbReference type="GO" id="GO:0000981">
    <property type="term" value="F:DNA-binding transcription factor activity, RNA polymerase II-specific"/>
    <property type="evidence" value="ECO:0007669"/>
    <property type="project" value="TreeGrafter"/>
</dbReference>
<feature type="domain" description="Homeobox" evidence="3">
    <location>
        <begin position="17"/>
        <end position="46"/>
    </location>
</feature>
<keyword evidence="2" id="KW-0539">Nucleus</keyword>
<dbReference type="PANTHER" id="PTHR24329:SF337">
    <property type="entry name" value="ARISTALESS RELATED HOMEOBOX"/>
    <property type="match status" value="1"/>
</dbReference>
<feature type="non-terminal residue" evidence="4">
    <location>
        <position position="61"/>
    </location>
</feature>
<keyword evidence="5" id="KW-1185">Reference proteome</keyword>
<dbReference type="InterPro" id="IPR009057">
    <property type="entry name" value="Homeodomain-like_sf"/>
</dbReference>
<dbReference type="Pfam" id="PF00046">
    <property type="entry name" value="Homeodomain"/>
    <property type="match status" value="1"/>
</dbReference>
<dbReference type="Gene3D" id="1.10.10.60">
    <property type="entry name" value="Homeodomain-like"/>
    <property type="match status" value="1"/>
</dbReference>
<proteinExistence type="predicted"/>
<dbReference type="OrthoDB" id="6159439at2759"/>
<evidence type="ECO:0000259" key="3">
    <source>
        <dbReference type="Pfam" id="PF00046"/>
    </source>
</evidence>
<keyword evidence="2" id="KW-0238">DNA-binding</keyword>
<dbReference type="SUPFAM" id="SSF46689">
    <property type="entry name" value="Homeodomain-like"/>
    <property type="match status" value="1"/>
</dbReference>
<feature type="non-terminal residue" evidence="4">
    <location>
        <position position="1"/>
    </location>
</feature>
<evidence type="ECO:0000313" key="4">
    <source>
        <dbReference type="EMBL" id="NWW91374.1"/>
    </source>
</evidence>
<comment type="caution">
    <text evidence="4">The sequence shown here is derived from an EMBL/GenBank/DDBJ whole genome shotgun (WGS) entry which is preliminary data.</text>
</comment>
<comment type="subcellular location">
    <subcellularLocation>
        <location evidence="1 2">Nucleus</location>
    </subcellularLocation>
</comment>
<dbReference type="CDD" id="cd00086">
    <property type="entry name" value="homeodomain"/>
    <property type="match status" value="1"/>
</dbReference>
<protein>
    <submittedName>
        <fullName evidence="4">ARX protein</fullName>
    </submittedName>
</protein>
<dbReference type="AlphaFoldDB" id="A0A7K6S0L8"/>
<organism evidence="4 5">
    <name type="scientific">Rhynochetos jubatus</name>
    <name type="common">kagu</name>
    <dbReference type="NCBI Taxonomy" id="54386"/>
    <lineage>
        <taxon>Eukaryota</taxon>
        <taxon>Metazoa</taxon>
        <taxon>Chordata</taxon>
        <taxon>Craniata</taxon>
        <taxon>Vertebrata</taxon>
        <taxon>Euteleostomi</taxon>
        <taxon>Archelosauria</taxon>
        <taxon>Archosauria</taxon>
        <taxon>Dinosauria</taxon>
        <taxon>Saurischia</taxon>
        <taxon>Theropoda</taxon>
        <taxon>Coelurosauria</taxon>
        <taxon>Aves</taxon>
        <taxon>Neognathae</taxon>
        <taxon>Neoaves</taxon>
        <taxon>Phaethontimorphae</taxon>
        <taxon>Eurypygiformes</taxon>
        <taxon>Rhynochetidae</taxon>
        <taxon>Rhynochetos</taxon>
    </lineage>
</organism>
<dbReference type="InterPro" id="IPR001356">
    <property type="entry name" value="HD"/>
</dbReference>
<evidence type="ECO:0000256" key="2">
    <source>
        <dbReference type="RuleBase" id="RU000682"/>
    </source>
</evidence>
<sequence>LSAGSDSEEGLLKRKQRRYRTTFTSYQLEELERAFQKTHYPDVFTRYRRRGPGRARGGRAP</sequence>
<keyword evidence="2" id="KW-0371">Homeobox</keyword>
<dbReference type="GO" id="GO:0005634">
    <property type="term" value="C:nucleus"/>
    <property type="evidence" value="ECO:0007669"/>
    <property type="project" value="UniProtKB-SubCell"/>
</dbReference>